<accession>A0ABR1REE6</accession>
<evidence type="ECO:0000313" key="1">
    <source>
        <dbReference type="EMBL" id="KAK8008954.1"/>
    </source>
</evidence>
<reference evidence="1 2" key="1">
    <citation type="submission" date="2023-01" db="EMBL/GenBank/DDBJ databases">
        <title>Analysis of 21 Apiospora genomes using comparative genomics revels a genus with tremendous synthesis potential of carbohydrate active enzymes and secondary metabolites.</title>
        <authorList>
            <person name="Sorensen T."/>
        </authorList>
    </citation>
    <scope>NUCLEOTIDE SEQUENCE [LARGE SCALE GENOMIC DNA]</scope>
    <source>
        <strain evidence="1 2">CBS 20057</strain>
    </source>
</reference>
<name>A0ABR1REE6_9PEZI</name>
<keyword evidence="2" id="KW-1185">Reference proteome</keyword>
<protein>
    <submittedName>
        <fullName evidence="1">Uncharacterized protein</fullName>
    </submittedName>
</protein>
<comment type="caution">
    <text evidence="1">The sequence shown here is derived from an EMBL/GenBank/DDBJ whole genome shotgun (WGS) entry which is preliminary data.</text>
</comment>
<evidence type="ECO:0000313" key="2">
    <source>
        <dbReference type="Proteomes" id="UP001396898"/>
    </source>
</evidence>
<dbReference type="EMBL" id="JAQQWI010000016">
    <property type="protein sequence ID" value="KAK8008954.1"/>
    <property type="molecule type" value="Genomic_DNA"/>
</dbReference>
<organism evidence="1 2">
    <name type="scientific">Apiospora marii</name>
    <dbReference type="NCBI Taxonomy" id="335849"/>
    <lineage>
        <taxon>Eukaryota</taxon>
        <taxon>Fungi</taxon>
        <taxon>Dikarya</taxon>
        <taxon>Ascomycota</taxon>
        <taxon>Pezizomycotina</taxon>
        <taxon>Sordariomycetes</taxon>
        <taxon>Xylariomycetidae</taxon>
        <taxon>Amphisphaeriales</taxon>
        <taxon>Apiosporaceae</taxon>
        <taxon>Apiospora</taxon>
    </lineage>
</organism>
<gene>
    <name evidence="1" type="ORF">PG991_011505</name>
</gene>
<proteinExistence type="predicted"/>
<dbReference type="Proteomes" id="UP001396898">
    <property type="component" value="Unassembled WGS sequence"/>
</dbReference>
<sequence>MIHTSEPEAENNFKALRKEVEAAKLQDLHAHVMAPKPGGPLDLGMQPWLMDQLRELVQSIHWYQYPDDPSHAAMALFHDGTFVAESQGSDSDRIVQIYEKQ</sequence>